<accession>A0A7S3LQ10</accession>
<organism evidence="1">
    <name type="scientific">Aplanochytrium stocchinoi</name>
    <dbReference type="NCBI Taxonomy" id="215587"/>
    <lineage>
        <taxon>Eukaryota</taxon>
        <taxon>Sar</taxon>
        <taxon>Stramenopiles</taxon>
        <taxon>Bigyra</taxon>
        <taxon>Labyrinthulomycetes</taxon>
        <taxon>Thraustochytrida</taxon>
        <taxon>Thraustochytriidae</taxon>
        <taxon>Aplanochytrium</taxon>
    </lineage>
</organism>
<protein>
    <submittedName>
        <fullName evidence="1">Uncharacterized protein</fullName>
    </submittedName>
</protein>
<dbReference type="EMBL" id="HBIN01008397">
    <property type="protein sequence ID" value="CAE0435949.1"/>
    <property type="molecule type" value="Transcribed_RNA"/>
</dbReference>
<name>A0A7S3LQ10_9STRA</name>
<dbReference type="InterPro" id="IPR008984">
    <property type="entry name" value="SMAD_FHA_dom_sf"/>
</dbReference>
<dbReference type="SUPFAM" id="SSF49879">
    <property type="entry name" value="SMAD/FHA domain"/>
    <property type="match status" value="1"/>
</dbReference>
<evidence type="ECO:0000313" key="1">
    <source>
        <dbReference type="EMBL" id="CAE0435949.1"/>
    </source>
</evidence>
<sequence>MWILDLLVIGPGEGVDGVVKKSSFYLKTNVKHFMGRSFQKAIEGHIYMVELHKVNSISRRQAKFQLIVNENRNNLNLTVECLSKNCPMLISGVRRPKPVQLLAGEKTPMVLEAGDVIQFGEYIIATVVKSFVQWFIILALT</sequence>
<gene>
    <name evidence="1" type="ORF">ASTO00021_LOCUS6221</name>
</gene>
<proteinExistence type="predicted"/>
<dbReference type="AlphaFoldDB" id="A0A7S3LQ10"/>
<reference evidence="1" key="1">
    <citation type="submission" date="2021-01" db="EMBL/GenBank/DDBJ databases">
        <authorList>
            <person name="Corre E."/>
            <person name="Pelletier E."/>
            <person name="Niang G."/>
            <person name="Scheremetjew M."/>
            <person name="Finn R."/>
            <person name="Kale V."/>
            <person name="Holt S."/>
            <person name="Cochrane G."/>
            <person name="Meng A."/>
            <person name="Brown T."/>
            <person name="Cohen L."/>
        </authorList>
    </citation>
    <scope>NUCLEOTIDE SEQUENCE</scope>
    <source>
        <strain evidence="1">GSBS06</strain>
    </source>
</reference>